<evidence type="ECO:0000256" key="7">
    <source>
        <dbReference type="ARBA" id="ARBA00023284"/>
    </source>
</evidence>
<feature type="binding site" evidence="9">
    <location>
        <position position="54"/>
    </location>
    <ligand>
        <name>FAD</name>
        <dbReference type="ChEBI" id="CHEBI:57692"/>
    </ligand>
</feature>
<evidence type="ECO:0000259" key="13">
    <source>
        <dbReference type="Pfam" id="PF07992"/>
    </source>
</evidence>
<evidence type="ECO:0000256" key="10">
    <source>
        <dbReference type="PIRSR" id="PIRSR000350-4"/>
    </source>
</evidence>
<keyword evidence="9" id="KW-0547">Nucleotide-binding</keyword>
<comment type="cofactor">
    <cofactor evidence="9">
        <name>FAD</name>
        <dbReference type="ChEBI" id="CHEBI:57692"/>
    </cofactor>
    <text evidence="9">Binds 1 FAD per subunit.</text>
</comment>
<dbReference type="InterPro" id="IPR012999">
    <property type="entry name" value="Pyr_OxRdtase_I_AS"/>
</dbReference>
<reference evidence="14" key="1">
    <citation type="submission" date="2021-05" db="EMBL/GenBank/DDBJ databases">
        <title>A free-living protist that lacks canonical eukaryotic 1 DNA replication and segregation systems.</title>
        <authorList>
            <person name="Salas-Leiva D.E."/>
            <person name="Tromer E.C."/>
            <person name="Curtis B.A."/>
            <person name="Jerlstrom-Hultqvist J."/>
            <person name="Kolisko M."/>
            <person name="Yi Z."/>
            <person name="Salas-Leiva J.S."/>
            <person name="Gallot-Lavallee L."/>
            <person name="Kops G.J.P.L."/>
            <person name="Archibald J.M."/>
            <person name="Simpson A.G.B."/>
            <person name="Roger A.J."/>
        </authorList>
    </citation>
    <scope>NUCLEOTIDE SEQUENCE</scope>
    <source>
        <strain evidence="14">BICM</strain>
    </source>
</reference>
<dbReference type="Proteomes" id="UP000717585">
    <property type="component" value="Unassembled WGS sequence"/>
</dbReference>
<dbReference type="EMBL" id="JAHDYR010000062">
    <property type="protein sequence ID" value="KAG9391128.1"/>
    <property type="molecule type" value="Genomic_DNA"/>
</dbReference>
<dbReference type="GO" id="GO:0006103">
    <property type="term" value="P:2-oxoglutarate metabolic process"/>
    <property type="evidence" value="ECO:0007669"/>
    <property type="project" value="TreeGrafter"/>
</dbReference>
<keyword evidence="4 11" id="KW-0560">Oxidoreductase</keyword>
<dbReference type="PROSITE" id="PS00076">
    <property type="entry name" value="PYRIDINE_REDOX_1"/>
    <property type="match status" value="1"/>
</dbReference>
<dbReference type="PRINTS" id="PR00368">
    <property type="entry name" value="FADPNR"/>
</dbReference>
<dbReference type="SUPFAM" id="SSF55424">
    <property type="entry name" value="FAD/NAD-linked reductases, dimerisation (C-terminal) domain"/>
    <property type="match status" value="1"/>
</dbReference>
<proteinExistence type="inferred from homology"/>
<dbReference type="GO" id="GO:0004148">
    <property type="term" value="F:dihydrolipoyl dehydrogenase (NADH) activity"/>
    <property type="evidence" value="ECO:0007669"/>
    <property type="project" value="TreeGrafter"/>
</dbReference>
<dbReference type="PRINTS" id="PR00411">
    <property type="entry name" value="PNDRDTASEI"/>
</dbReference>
<organism evidence="14 15">
    <name type="scientific">Carpediemonas membranifera</name>
    <dbReference type="NCBI Taxonomy" id="201153"/>
    <lineage>
        <taxon>Eukaryota</taxon>
        <taxon>Metamonada</taxon>
        <taxon>Carpediemonas-like organisms</taxon>
        <taxon>Carpediemonas</taxon>
    </lineage>
</organism>
<feature type="binding site" evidence="9">
    <location>
        <begin position="182"/>
        <end position="189"/>
    </location>
    <ligand>
        <name>NAD(+)</name>
        <dbReference type="ChEBI" id="CHEBI:57540"/>
    </ligand>
</feature>
<evidence type="ECO:0000256" key="8">
    <source>
        <dbReference type="PIRSR" id="PIRSR000350-2"/>
    </source>
</evidence>
<dbReference type="PANTHER" id="PTHR22912:SF217">
    <property type="entry name" value="DIHYDROLIPOYL DEHYDROGENASE"/>
    <property type="match status" value="1"/>
</dbReference>
<evidence type="ECO:0000313" key="15">
    <source>
        <dbReference type="Proteomes" id="UP000717585"/>
    </source>
</evidence>
<dbReference type="InterPro" id="IPR036188">
    <property type="entry name" value="FAD/NAD-bd_sf"/>
</dbReference>
<keyword evidence="6" id="KW-1015">Disulfide bond</keyword>
<dbReference type="InterPro" id="IPR016156">
    <property type="entry name" value="FAD/NAD-linked_Rdtase_dimer_sf"/>
</dbReference>
<feature type="binding site" evidence="9">
    <location>
        <position position="313"/>
    </location>
    <ligand>
        <name>FAD</name>
        <dbReference type="ChEBI" id="CHEBI:57692"/>
    </ligand>
</feature>
<dbReference type="InterPro" id="IPR050151">
    <property type="entry name" value="Class-I_Pyr_Nuc-Dis_Oxidored"/>
</dbReference>
<keyword evidence="3 9" id="KW-0274">FAD</keyword>
<keyword evidence="15" id="KW-1185">Reference proteome</keyword>
<dbReference type="GO" id="GO:0050660">
    <property type="term" value="F:flavin adenine dinucleotide binding"/>
    <property type="evidence" value="ECO:0007669"/>
    <property type="project" value="TreeGrafter"/>
</dbReference>
<feature type="domain" description="Pyridine nucleotide-disulphide oxidoreductase dimerisation" evidence="12">
    <location>
        <begin position="356"/>
        <end position="464"/>
    </location>
</feature>
<feature type="disulfide bond" description="Redox-active" evidence="10">
    <location>
        <begin position="45"/>
        <end position="50"/>
    </location>
</feature>
<dbReference type="PANTHER" id="PTHR22912">
    <property type="entry name" value="DISULFIDE OXIDOREDUCTASE"/>
    <property type="match status" value="1"/>
</dbReference>
<evidence type="ECO:0000259" key="12">
    <source>
        <dbReference type="Pfam" id="PF02852"/>
    </source>
</evidence>
<feature type="active site" description="Proton acceptor" evidence="8">
    <location>
        <position position="455"/>
    </location>
</feature>
<dbReference type="Pfam" id="PF02852">
    <property type="entry name" value="Pyr_redox_dim"/>
    <property type="match status" value="1"/>
</dbReference>
<comment type="caution">
    <text evidence="14">The sequence shown here is derived from an EMBL/GenBank/DDBJ whole genome shotgun (WGS) entry which is preliminary data.</text>
</comment>
<evidence type="ECO:0000256" key="4">
    <source>
        <dbReference type="ARBA" id="ARBA00023002"/>
    </source>
</evidence>
<dbReference type="PIRSF" id="PIRSF000350">
    <property type="entry name" value="Mercury_reductase_MerA"/>
    <property type="match status" value="1"/>
</dbReference>
<dbReference type="SUPFAM" id="SSF51905">
    <property type="entry name" value="FAD/NAD(P)-binding domain"/>
    <property type="match status" value="1"/>
</dbReference>
<evidence type="ECO:0000313" key="14">
    <source>
        <dbReference type="EMBL" id="KAG9391128.1"/>
    </source>
</evidence>
<evidence type="ECO:0000256" key="11">
    <source>
        <dbReference type="RuleBase" id="RU003691"/>
    </source>
</evidence>
<name>A0A8J6AXX4_9EUKA</name>
<keyword evidence="7 11" id="KW-0676">Redox-active center</keyword>
<evidence type="ECO:0000256" key="9">
    <source>
        <dbReference type="PIRSR" id="PIRSR000350-3"/>
    </source>
</evidence>
<protein>
    <submittedName>
        <fullName evidence="14">FAD-dependent pyridine nucleotide-disulfide oxidoreductase</fullName>
    </submittedName>
</protein>
<keyword evidence="5 9" id="KW-0520">NAD</keyword>
<dbReference type="Gene3D" id="3.50.50.60">
    <property type="entry name" value="FAD/NAD(P)-binding domain"/>
    <property type="match status" value="2"/>
</dbReference>
<evidence type="ECO:0000256" key="3">
    <source>
        <dbReference type="ARBA" id="ARBA00022827"/>
    </source>
</evidence>
<evidence type="ECO:0000256" key="6">
    <source>
        <dbReference type="ARBA" id="ARBA00023157"/>
    </source>
</evidence>
<dbReference type="InterPro" id="IPR023753">
    <property type="entry name" value="FAD/NAD-binding_dom"/>
</dbReference>
<sequence length="487" mass="53997">MVHIDKEYDVIAIGAGAGMVKVVRPAFQLGLKAAIIEKGRFGGTCLNRGCIPSKMYIHPSSVLRHMLPDELEKHFITLKEKPTIDFEALRSYVTTTIDGTSDNAERSIKANPKVDEYQVEAKFVGDHLLQVGDKVIKGKMIIIAVGTVPQIPKLPGLEGTPYYTSNEILRLEKLPKTMITIGGGYIACELTYFLKTVGVDVTQLVRSVFIRAEDEEIQQEFTDVYTKYVNCKVGLTLKRVEHKDGMFTVYYTPTGSEEEVSVTAEALFVATGVTPPTKVLNLESTGVEVDQRGFVKTDEFMRTTAPGIYAIGDVAGKWLFRHAANRDGEYLVEHVVYPMSQGQEPKFDTPIDYHAMPHAIFSFPECAGVGKRESDLVKEGIPFVAGKVKYHNSAMGGEAMRSDHGTVKILVHKETREILGCHMLGEECSIMIHEVIAIINRHGKLEDLLGMIHIHPALSELVRNAGRNARDKLAAEGIELPLNLRWC</sequence>
<accession>A0A8J6AXX4</accession>
<evidence type="ECO:0000256" key="2">
    <source>
        <dbReference type="ARBA" id="ARBA00022630"/>
    </source>
</evidence>
<feature type="binding site" evidence="9">
    <location>
        <position position="272"/>
    </location>
    <ligand>
        <name>NAD(+)</name>
        <dbReference type="ChEBI" id="CHEBI:57540"/>
    </ligand>
</feature>
<dbReference type="Gene3D" id="3.30.390.30">
    <property type="match status" value="1"/>
</dbReference>
<dbReference type="AlphaFoldDB" id="A0A8J6AXX4"/>
<feature type="domain" description="FAD/NAD(P)-binding" evidence="13">
    <location>
        <begin position="8"/>
        <end position="328"/>
    </location>
</feature>
<dbReference type="InterPro" id="IPR004099">
    <property type="entry name" value="Pyr_nucl-diS_OxRdtase_dimer"/>
</dbReference>
<dbReference type="Pfam" id="PF07992">
    <property type="entry name" value="Pyr_redox_2"/>
    <property type="match status" value="1"/>
</dbReference>
<comment type="similarity">
    <text evidence="1 11">Belongs to the class-I pyridine nucleotide-disulfide oxidoreductase family.</text>
</comment>
<evidence type="ECO:0000256" key="5">
    <source>
        <dbReference type="ARBA" id="ARBA00023027"/>
    </source>
</evidence>
<evidence type="ECO:0000256" key="1">
    <source>
        <dbReference type="ARBA" id="ARBA00007532"/>
    </source>
</evidence>
<gene>
    <name evidence="14" type="ORF">J8273_7402</name>
</gene>
<dbReference type="InterPro" id="IPR001100">
    <property type="entry name" value="Pyr_nuc-diS_OxRdtase"/>
</dbReference>
<keyword evidence="2 11" id="KW-0285">Flavoprotein</keyword>
<dbReference type="OrthoDB" id="361797at2759"/>